<evidence type="ECO:0000313" key="2">
    <source>
        <dbReference type="Proteomes" id="UP000318313"/>
    </source>
</evidence>
<accession>A0A518I6I1</accession>
<organism evidence="1 2">
    <name type="scientific">Gimesia fumaroli</name>
    <dbReference type="NCBI Taxonomy" id="2527976"/>
    <lineage>
        <taxon>Bacteria</taxon>
        <taxon>Pseudomonadati</taxon>
        <taxon>Planctomycetota</taxon>
        <taxon>Planctomycetia</taxon>
        <taxon>Planctomycetales</taxon>
        <taxon>Planctomycetaceae</taxon>
        <taxon>Gimesia</taxon>
    </lineage>
</organism>
<dbReference type="PANTHER" id="PTHR30604:SF1">
    <property type="entry name" value="DNA UTILIZATION PROTEIN HOFQ"/>
    <property type="match status" value="1"/>
</dbReference>
<sequence length="270" mass="30037">MLRMLRTKRIVMVTGFLAVGGFLVFANAEDKPEKTVTRTSNWPVKFTVQEKVPAVTQKKVEIKQSFYPALTKSEQQIQAALNADTKCDFPDIPLSKVMNSIQSQHGVNIFLDAFALQEQGLTAEEPVNVAVTGIPLKSALEIILKPLGLTYVVDSEVLKITTFYQANRTHQVRVYPVADLCKSHEDYQVLSDVIQNAQLGNWKPNGIGKMDPVISSDGTTVVAQNYAYEGGTISIFPQINSLVISQNYHTHNTIVEFLNLLRQVRQDQGT</sequence>
<dbReference type="PANTHER" id="PTHR30604">
    <property type="entry name" value="PROTEIN TRANSPORT PROTEIN HOFQ"/>
    <property type="match status" value="1"/>
</dbReference>
<keyword evidence="2" id="KW-1185">Reference proteome</keyword>
<name>A0A518I6I1_9PLAN</name>
<gene>
    <name evidence="1" type="ORF">Enr17x_07250</name>
</gene>
<dbReference type="RefSeq" id="WP_145305881.1">
    <property type="nucleotide sequence ID" value="NZ_CP037452.1"/>
</dbReference>
<dbReference type="EMBL" id="CP037452">
    <property type="protein sequence ID" value="QDV48712.1"/>
    <property type="molecule type" value="Genomic_DNA"/>
</dbReference>
<evidence type="ECO:0008006" key="3">
    <source>
        <dbReference type="Google" id="ProtNLM"/>
    </source>
</evidence>
<dbReference type="InterPro" id="IPR051808">
    <property type="entry name" value="Type_IV_pilus_biogenesis"/>
</dbReference>
<dbReference type="OrthoDB" id="268770at2"/>
<protein>
    <recommendedName>
        <fullName evidence="3">Secretin/TonB short N-terminal domain-containing protein</fullName>
    </recommendedName>
</protein>
<dbReference type="AlphaFoldDB" id="A0A518I6I1"/>
<proteinExistence type="predicted"/>
<evidence type="ECO:0000313" key="1">
    <source>
        <dbReference type="EMBL" id="QDV48712.1"/>
    </source>
</evidence>
<reference evidence="1 2" key="1">
    <citation type="submission" date="2019-03" db="EMBL/GenBank/DDBJ databases">
        <title>Deep-cultivation of Planctomycetes and their phenomic and genomic characterization uncovers novel biology.</title>
        <authorList>
            <person name="Wiegand S."/>
            <person name="Jogler M."/>
            <person name="Boedeker C."/>
            <person name="Pinto D."/>
            <person name="Vollmers J."/>
            <person name="Rivas-Marin E."/>
            <person name="Kohn T."/>
            <person name="Peeters S.H."/>
            <person name="Heuer A."/>
            <person name="Rast P."/>
            <person name="Oberbeckmann S."/>
            <person name="Bunk B."/>
            <person name="Jeske O."/>
            <person name="Meyerdierks A."/>
            <person name="Storesund J.E."/>
            <person name="Kallscheuer N."/>
            <person name="Luecker S."/>
            <person name="Lage O.M."/>
            <person name="Pohl T."/>
            <person name="Merkel B.J."/>
            <person name="Hornburger P."/>
            <person name="Mueller R.-W."/>
            <person name="Bruemmer F."/>
            <person name="Labrenz M."/>
            <person name="Spormann A.M."/>
            <person name="Op den Camp H."/>
            <person name="Overmann J."/>
            <person name="Amann R."/>
            <person name="Jetten M.S.M."/>
            <person name="Mascher T."/>
            <person name="Medema M.H."/>
            <person name="Devos D.P."/>
            <person name="Kaster A.-K."/>
            <person name="Ovreas L."/>
            <person name="Rohde M."/>
            <person name="Galperin M.Y."/>
            <person name="Jogler C."/>
        </authorList>
    </citation>
    <scope>NUCLEOTIDE SEQUENCE [LARGE SCALE GENOMIC DNA]</scope>
    <source>
        <strain evidence="1 2">Enr17</strain>
    </source>
</reference>
<dbReference type="KEGG" id="gfm:Enr17x_07250"/>
<dbReference type="Proteomes" id="UP000318313">
    <property type="component" value="Chromosome"/>
</dbReference>